<dbReference type="InterPro" id="IPR036909">
    <property type="entry name" value="Cyt_c-like_dom_sf"/>
</dbReference>
<evidence type="ECO:0000256" key="3">
    <source>
        <dbReference type="ARBA" id="ARBA00023004"/>
    </source>
</evidence>
<dbReference type="EMBL" id="WKJH01000030">
    <property type="protein sequence ID" value="MRX66279.1"/>
    <property type="molecule type" value="Genomic_DNA"/>
</dbReference>
<name>A0A6I2MTG2_9FLAO</name>
<dbReference type="PROSITE" id="PS51257">
    <property type="entry name" value="PROKAR_LIPOPROTEIN"/>
    <property type="match status" value="1"/>
</dbReference>
<keyword evidence="2 4" id="KW-0479">Metal-binding</keyword>
<dbReference type="Pfam" id="PF11845">
    <property type="entry name" value="Tll0287-like"/>
    <property type="match status" value="1"/>
</dbReference>
<keyword evidence="3 4" id="KW-0408">Iron</keyword>
<protein>
    <submittedName>
        <fullName evidence="6">DUF3365 domain-containing protein</fullName>
    </submittedName>
</protein>
<dbReference type="RefSeq" id="WP_154369933.1">
    <property type="nucleotide sequence ID" value="NZ_CANMYZ010000006.1"/>
</dbReference>
<dbReference type="InterPro" id="IPR009056">
    <property type="entry name" value="Cyt_c-like_dom"/>
</dbReference>
<proteinExistence type="predicted"/>
<dbReference type="SUPFAM" id="SSF46626">
    <property type="entry name" value="Cytochrome c"/>
    <property type="match status" value="1"/>
</dbReference>
<feature type="domain" description="Cytochrome c" evidence="5">
    <location>
        <begin position="37"/>
        <end position="134"/>
    </location>
</feature>
<organism evidence="6 7">
    <name type="scientific">Maribacter luteus</name>
    <dbReference type="NCBI Taxonomy" id="2594478"/>
    <lineage>
        <taxon>Bacteria</taxon>
        <taxon>Pseudomonadati</taxon>
        <taxon>Bacteroidota</taxon>
        <taxon>Flavobacteriia</taxon>
        <taxon>Flavobacteriales</taxon>
        <taxon>Flavobacteriaceae</taxon>
        <taxon>Maribacter</taxon>
    </lineage>
</organism>
<gene>
    <name evidence="6" type="ORF">GJ691_19155</name>
</gene>
<dbReference type="Proteomes" id="UP000443153">
    <property type="component" value="Unassembled WGS sequence"/>
</dbReference>
<evidence type="ECO:0000256" key="2">
    <source>
        <dbReference type="ARBA" id="ARBA00022723"/>
    </source>
</evidence>
<keyword evidence="1 4" id="KW-0349">Heme</keyword>
<comment type="caution">
    <text evidence="6">The sequence shown here is derived from an EMBL/GenBank/DDBJ whole genome shotgun (WGS) entry which is preliminary data.</text>
</comment>
<evidence type="ECO:0000256" key="4">
    <source>
        <dbReference type="PROSITE-ProRule" id="PRU00433"/>
    </source>
</evidence>
<evidence type="ECO:0000256" key="1">
    <source>
        <dbReference type="ARBA" id="ARBA00022617"/>
    </source>
</evidence>
<dbReference type="PROSITE" id="PS51007">
    <property type="entry name" value="CYTC"/>
    <property type="match status" value="1"/>
</dbReference>
<evidence type="ECO:0000259" key="5">
    <source>
        <dbReference type="PROSITE" id="PS51007"/>
    </source>
</evidence>
<dbReference type="InterPro" id="IPR021796">
    <property type="entry name" value="Tll0287-like_dom"/>
</dbReference>
<evidence type="ECO:0000313" key="6">
    <source>
        <dbReference type="EMBL" id="MRX66279.1"/>
    </source>
</evidence>
<keyword evidence="7" id="KW-1185">Reference proteome</keyword>
<dbReference type="Gene3D" id="1.10.760.10">
    <property type="entry name" value="Cytochrome c-like domain"/>
    <property type="match status" value="1"/>
</dbReference>
<dbReference type="GO" id="GO:0009055">
    <property type="term" value="F:electron transfer activity"/>
    <property type="evidence" value="ECO:0007669"/>
    <property type="project" value="InterPro"/>
</dbReference>
<accession>A0A6I2MTG2</accession>
<dbReference type="OrthoDB" id="1494333at2"/>
<dbReference type="GO" id="GO:0020037">
    <property type="term" value="F:heme binding"/>
    <property type="evidence" value="ECO:0007669"/>
    <property type="project" value="InterPro"/>
</dbReference>
<dbReference type="GO" id="GO:0046872">
    <property type="term" value="F:metal ion binding"/>
    <property type="evidence" value="ECO:0007669"/>
    <property type="project" value="UniProtKB-KW"/>
</dbReference>
<sequence>MKTLYHIAIILLFIGCKDSKKNETTAIDNTPETATMISDHPGKKIMETKCYACHDATTPEESRLAPPMAAVKMRYLMGVSDKNEFIDDFLDWADKPTLEKSKMPGAVQRFGVMPYLPYPKEDIKLIADYLYENDIDQPEWFEEHYQKNHGRGQGMGRGMGNGNGMGRQMRMGTGQNTIDYNALGMKYALSTKAQLGKNLITAIEKKGTVGAVEFCNVRAIKLTDSMATVHGAKIKRVSDKPRNPDNMANSKELGYITAFKQMVADGKDISPMIDEINNEVHFYYPITTNTMCLQCHGVPNEKVTGETLSTLKAFYPKDQALGYNENQVRGVWSIVFDKK</sequence>
<evidence type="ECO:0000313" key="7">
    <source>
        <dbReference type="Proteomes" id="UP000443153"/>
    </source>
</evidence>
<dbReference type="AlphaFoldDB" id="A0A6I2MTG2"/>
<reference evidence="6 7" key="1">
    <citation type="submission" date="2019-11" db="EMBL/GenBank/DDBJ databases">
        <title>Maribacter lutea sp. nov., a marine bacterium isolated from intertidal sand.</title>
        <authorList>
            <person name="Liu A."/>
        </authorList>
    </citation>
    <scope>NUCLEOTIDE SEQUENCE [LARGE SCALE GENOMIC DNA]</scope>
    <source>
        <strain evidence="6 7">RZ05</strain>
    </source>
</reference>